<evidence type="ECO:0000313" key="3">
    <source>
        <dbReference type="Proteomes" id="UP001175211"/>
    </source>
</evidence>
<dbReference type="EMBL" id="JAUEPS010000190">
    <property type="protein sequence ID" value="KAK0434384.1"/>
    <property type="molecule type" value="Genomic_DNA"/>
</dbReference>
<accession>A0AA39J2K8</accession>
<keyword evidence="3" id="KW-1185">Reference proteome</keyword>
<feature type="compositionally biased region" description="Basic and acidic residues" evidence="1">
    <location>
        <begin position="211"/>
        <end position="221"/>
    </location>
</feature>
<proteinExistence type="predicted"/>
<protein>
    <submittedName>
        <fullName evidence="2">Uncharacterized protein</fullName>
    </submittedName>
</protein>
<dbReference type="RefSeq" id="XP_060321713.1">
    <property type="nucleotide sequence ID" value="XM_060470641.1"/>
</dbReference>
<reference evidence="2" key="1">
    <citation type="submission" date="2023-06" db="EMBL/GenBank/DDBJ databases">
        <authorList>
            <consortium name="Lawrence Berkeley National Laboratory"/>
            <person name="Ahrendt S."/>
            <person name="Sahu N."/>
            <person name="Indic B."/>
            <person name="Wong-Bajracharya J."/>
            <person name="Merenyi Z."/>
            <person name="Ke H.-M."/>
            <person name="Monk M."/>
            <person name="Kocsube S."/>
            <person name="Drula E."/>
            <person name="Lipzen A."/>
            <person name="Balint B."/>
            <person name="Henrissat B."/>
            <person name="Andreopoulos B."/>
            <person name="Martin F.M."/>
            <person name="Harder C.B."/>
            <person name="Rigling D."/>
            <person name="Ford K.L."/>
            <person name="Foster G.D."/>
            <person name="Pangilinan J."/>
            <person name="Papanicolaou A."/>
            <person name="Barry K."/>
            <person name="LaButti K."/>
            <person name="Viragh M."/>
            <person name="Koriabine M."/>
            <person name="Yan M."/>
            <person name="Riley R."/>
            <person name="Champramary S."/>
            <person name="Plett K.L."/>
            <person name="Tsai I.J."/>
            <person name="Slot J."/>
            <person name="Sipos G."/>
            <person name="Plett J."/>
            <person name="Nagy L.G."/>
            <person name="Grigoriev I.V."/>
        </authorList>
    </citation>
    <scope>NUCLEOTIDE SEQUENCE</scope>
    <source>
        <strain evidence="2">CCBAS 213</strain>
    </source>
</reference>
<gene>
    <name evidence="2" type="ORF">EV420DRAFT_1488679</name>
</gene>
<feature type="compositionally biased region" description="Basic residues" evidence="1">
    <location>
        <begin position="234"/>
        <end position="245"/>
    </location>
</feature>
<sequence length="330" mass="36246">MLPWGIARRTKGQLFCTSFGAAAGSCQEGTERKHERLASGWLTGEERFFMSYPFHMALIAQSGGGGVRTARMNRGLEASISNKWQGGLGNCGGEEDDGANLAFMRIWFRSNVLQFESEDIVLARPPPVAVPALNPGPPAAEEESPATIMHPELPIGVGLLDDSGDVPLSVNFRTSTTCYLELAIVSPQSEQKGEVINLRESKVKPNTKGAHFKDPYEDKSFNGRRRNFSVNDHSRHHTTRRNHHYRGYKPKEVTVQIIVSPGSDRSPCMMSCSVTSWMLAVVHVLPSMTYGRRNNEPNYEALSSSSHNEHSILSALSIGLSPPLPISVSK</sequence>
<evidence type="ECO:0000313" key="2">
    <source>
        <dbReference type="EMBL" id="KAK0434384.1"/>
    </source>
</evidence>
<dbReference type="GeneID" id="85354189"/>
<comment type="caution">
    <text evidence="2">The sequence shown here is derived from an EMBL/GenBank/DDBJ whole genome shotgun (WGS) entry which is preliminary data.</text>
</comment>
<name>A0AA39J2K8_ARMTA</name>
<evidence type="ECO:0000256" key="1">
    <source>
        <dbReference type="SAM" id="MobiDB-lite"/>
    </source>
</evidence>
<feature type="region of interest" description="Disordered" evidence="1">
    <location>
        <begin position="205"/>
        <end position="245"/>
    </location>
</feature>
<organism evidence="2 3">
    <name type="scientific">Armillaria tabescens</name>
    <name type="common">Ringless honey mushroom</name>
    <name type="synonym">Agaricus tabescens</name>
    <dbReference type="NCBI Taxonomy" id="1929756"/>
    <lineage>
        <taxon>Eukaryota</taxon>
        <taxon>Fungi</taxon>
        <taxon>Dikarya</taxon>
        <taxon>Basidiomycota</taxon>
        <taxon>Agaricomycotina</taxon>
        <taxon>Agaricomycetes</taxon>
        <taxon>Agaricomycetidae</taxon>
        <taxon>Agaricales</taxon>
        <taxon>Marasmiineae</taxon>
        <taxon>Physalacriaceae</taxon>
        <taxon>Desarmillaria</taxon>
    </lineage>
</organism>
<dbReference type="Proteomes" id="UP001175211">
    <property type="component" value="Unassembled WGS sequence"/>
</dbReference>
<dbReference type="AlphaFoldDB" id="A0AA39J2K8"/>